<dbReference type="InterPro" id="IPR006860">
    <property type="entry name" value="FecR"/>
</dbReference>
<feature type="transmembrane region" description="Helical" evidence="1">
    <location>
        <begin position="51"/>
        <end position="71"/>
    </location>
</feature>
<sequence length="282" mass="31852">MEEQDQPQDYIKGIHFKETSPSQADLARLRGRIWNDIRESTPTKSWWNRPYYAIAASLSLLVVSASIAWWAMSPAHFHTAYGQIRKITLEDGSVVTLNANSDIRVANNLAESAVREVWLEGEAYFDIAKRNGAKFIVHTPEAQVEVLGTEFNVMARRQNTKVVLHEGKVKLHAANAPAVVMKPGDMATVTERKEPIRLQSVRPELYDSWKESMVVLDGKPVVEITQMLLDNYGISVTFADTNFLSKKLDGKLSLQSTDDFITNLATILDLEIEKRGKDYVFR</sequence>
<proteinExistence type="predicted"/>
<keyword evidence="1" id="KW-1133">Transmembrane helix</keyword>
<dbReference type="Pfam" id="PF04773">
    <property type="entry name" value="FecR"/>
    <property type="match status" value="1"/>
</dbReference>
<protein>
    <recommendedName>
        <fullName evidence="2">FecR protein domain-containing protein</fullName>
    </recommendedName>
</protein>
<dbReference type="PANTHER" id="PTHR30273:SF2">
    <property type="entry name" value="PROTEIN FECR"/>
    <property type="match status" value="1"/>
</dbReference>
<name>A0ABQ2HS89_9BACT</name>
<dbReference type="PANTHER" id="PTHR30273">
    <property type="entry name" value="PERIPLASMIC SIGNAL SENSOR AND SIGMA FACTOR ACTIVATOR FECR-RELATED"/>
    <property type="match status" value="1"/>
</dbReference>
<evidence type="ECO:0000259" key="2">
    <source>
        <dbReference type="Pfam" id="PF04773"/>
    </source>
</evidence>
<dbReference type="EMBL" id="BMLI01000001">
    <property type="protein sequence ID" value="GGM90185.1"/>
    <property type="molecule type" value="Genomic_DNA"/>
</dbReference>
<evidence type="ECO:0000313" key="3">
    <source>
        <dbReference type="EMBL" id="GGM90185.1"/>
    </source>
</evidence>
<keyword evidence="1" id="KW-0472">Membrane</keyword>
<dbReference type="Proteomes" id="UP000632339">
    <property type="component" value="Unassembled WGS sequence"/>
</dbReference>
<comment type="caution">
    <text evidence="3">The sequence shown here is derived from an EMBL/GenBank/DDBJ whole genome shotgun (WGS) entry which is preliminary data.</text>
</comment>
<dbReference type="RefSeq" id="WP_019943661.1">
    <property type="nucleotide sequence ID" value="NZ_BMLI01000001.1"/>
</dbReference>
<keyword evidence="4" id="KW-1185">Reference proteome</keyword>
<dbReference type="Gene3D" id="3.55.50.30">
    <property type="match status" value="1"/>
</dbReference>
<organism evidence="3 4">
    <name type="scientific">Dyadobacter beijingensis</name>
    <dbReference type="NCBI Taxonomy" id="365489"/>
    <lineage>
        <taxon>Bacteria</taxon>
        <taxon>Pseudomonadati</taxon>
        <taxon>Bacteroidota</taxon>
        <taxon>Cytophagia</taxon>
        <taxon>Cytophagales</taxon>
        <taxon>Spirosomataceae</taxon>
        <taxon>Dyadobacter</taxon>
    </lineage>
</organism>
<reference evidence="4" key="1">
    <citation type="journal article" date="2019" name="Int. J. Syst. Evol. Microbiol.">
        <title>The Global Catalogue of Microorganisms (GCM) 10K type strain sequencing project: providing services to taxonomists for standard genome sequencing and annotation.</title>
        <authorList>
            <consortium name="The Broad Institute Genomics Platform"/>
            <consortium name="The Broad Institute Genome Sequencing Center for Infectious Disease"/>
            <person name="Wu L."/>
            <person name="Ma J."/>
        </authorList>
    </citation>
    <scope>NUCLEOTIDE SEQUENCE [LARGE SCALE GENOMIC DNA]</scope>
    <source>
        <strain evidence="4">CGMCC 1.6375</strain>
    </source>
</reference>
<evidence type="ECO:0000313" key="4">
    <source>
        <dbReference type="Proteomes" id="UP000632339"/>
    </source>
</evidence>
<dbReference type="InterPro" id="IPR012373">
    <property type="entry name" value="Ferrdict_sens_TM"/>
</dbReference>
<feature type="domain" description="FecR protein" evidence="2">
    <location>
        <begin position="78"/>
        <end position="170"/>
    </location>
</feature>
<dbReference type="Gene3D" id="2.60.120.1440">
    <property type="match status" value="1"/>
</dbReference>
<dbReference type="PIRSF" id="PIRSF018266">
    <property type="entry name" value="FecR"/>
    <property type="match status" value="1"/>
</dbReference>
<evidence type="ECO:0000256" key="1">
    <source>
        <dbReference type="SAM" id="Phobius"/>
    </source>
</evidence>
<keyword evidence="1" id="KW-0812">Transmembrane</keyword>
<gene>
    <name evidence="3" type="ORF">GCM10010967_23900</name>
</gene>
<accession>A0ABQ2HS89</accession>